<comment type="similarity">
    <text evidence="1">Belongs to the sesquipedalian family.</text>
</comment>
<reference evidence="4" key="2">
    <citation type="submission" date="2025-09" db="UniProtKB">
        <authorList>
            <consortium name="Ensembl"/>
        </authorList>
    </citation>
    <scope>IDENTIFICATION</scope>
</reference>
<feature type="domain" description="PH" evidence="3">
    <location>
        <begin position="18"/>
        <end position="102"/>
    </location>
</feature>
<dbReference type="GO" id="GO:0042147">
    <property type="term" value="P:retrograde transport, endosome to Golgi"/>
    <property type="evidence" value="ECO:0007669"/>
    <property type="project" value="UniProtKB-UniRule"/>
</dbReference>
<proteinExistence type="inferred from homology"/>
<dbReference type="GO" id="GO:0007032">
    <property type="term" value="P:endosome organization"/>
    <property type="evidence" value="ECO:0007669"/>
    <property type="project" value="UniProtKB-UniRule"/>
</dbReference>
<sequence length="278" mass="32443">MKLHRKILVHYLSCPSPVDKEGYLFKKKERTGAFHRRWFVLKGNLLFYQERPADRHIGGVIVLEGCAVRTEDSDRDFSLVFEGLRTYRDEWVKCLLTASHCYLSLLLRDLGLQYEAKHLQSCGASAQLRRTSDLVLTPPASSDPRTLTHTPALPQATPPGTGAVRPLPWKSPKLWARRNAHVTPINGPAPLPRVWPAVHFNPLQKFEKLHEYYGREVERVREEWRRGRGRERREERGEREREEGERGRERTEEKSEGETEETEEEEEEEEDRDLIDLL</sequence>
<evidence type="ECO:0000313" key="5">
    <source>
        <dbReference type="Proteomes" id="UP000261520"/>
    </source>
</evidence>
<feature type="region of interest" description="Disordered" evidence="2">
    <location>
        <begin position="135"/>
        <end position="168"/>
    </location>
</feature>
<reference evidence="4" key="1">
    <citation type="submission" date="2025-08" db="UniProtKB">
        <authorList>
            <consortium name="Ensembl"/>
        </authorList>
    </citation>
    <scope>IDENTIFICATION</scope>
</reference>
<feature type="compositionally biased region" description="Polar residues" evidence="2">
    <location>
        <begin position="139"/>
        <end position="149"/>
    </location>
</feature>
<keyword evidence="1" id="KW-0333">Golgi apparatus</keyword>
<keyword evidence="1" id="KW-0597">Phosphoprotein</keyword>
<dbReference type="GO" id="GO:0055037">
    <property type="term" value="C:recycling endosome"/>
    <property type="evidence" value="ECO:0007669"/>
    <property type="project" value="UniProtKB-SubCell"/>
</dbReference>
<dbReference type="Ensembl" id="ENSPMGT00000008611.1">
    <property type="protein sequence ID" value="ENSPMGP00000008093.1"/>
    <property type="gene ID" value="ENSPMGG00000006696.1"/>
</dbReference>
<dbReference type="PANTHER" id="PTHR22902:SF17">
    <property type="entry name" value="SESQUIPEDALIAN-1"/>
    <property type="match status" value="1"/>
</dbReference>
<keyword evidence="1" id="KW-0968">Cytoplasmic vesicle</keyword>
<dbReference type="SUPFAM" id="SSF50729">
    <property type="entry name" value="PH domain-like"/>
    <property type="match status" value="1"/>
</dbReference>
<evidence type="ECO:0000256" key="2">
    <source>
        <dbReference type="SAM" id="MobiDB-lite"/>
    </source>
</evidence>
<dbReference type="AlphaFoldDB" id="A0A3B3ZTR8"/>
<dbReference type="InterPro" id="IPR011993">
    <property type="entry name" value="PH-like_dom_sf"/>
</dbReference>
<dbReference type="GO" id="GO:0030136">
    <property type="term" value="C:clathrin-coated vesicle"/>
    <property type="evidence" value="ECO:0007669"/>
    <property type="project" value="UniProtKB-SubCell"/>
</dbReference>
<organism evidence="4 5">
    <name type="scientific">Periophthalmus magnuspinnatus</name>
    <dbReference type="NCBI Taxonomy" id="409849"/>
    <lineage>
        <taxon>Eukaryota</taxon>
        <taxon>Metazoa</taxon>
        <taxon>Chordata</taxon>
        <taxon>Craniata</taxon>
        <taxon>Vertebrata</taxon>
        <taxon>Euteleostomi</taxon>
        <taxon>Actinopterygii</taxon>
        <taxon>Neopterygii</taxon>
        <taxon>Teleostei</taxon>
        <taxon>Neoteleostei</taxon>
        <taxon>Acanthomorphata</taxon>
        <taxon>Gobiaria</taxon>
        <taxon>Gobiiformes</taxon>
        <taxon>Gobioidei</taxon>
        <taxon>Gobiidae</taxon>
        <taxon>Oxudercinae</taxon>
        <taxon>Periophthalmus</taxon>
    </lineage>
</organism>
<evidence type="ECO:0000313" key="4">
    <source>
        <dbReference type="Ensembl" id="ENSPMGP00000008093.1"/>
    </source>
</evidence>
<protein>
    <recommendedName>
        <fullName evidence="1">Sesquipedalian</fullName>
        <shortName evidence="1">Ses</shortName>
    </recommendedName>
    <alternativeName>
        <fullName evidence="1">PH domain-containing endocytic trafficking adaptor</fullName>
    </alternativeName>
</protein>
<comment type="subcellular location">
    <subcellularLocation>
        <location evidence="1">Early endosome</location>
    </subcellularLocation>
    <subcellularLocation>
        <location evidence="1">Recycling endosome</location>
    </subcellularLocation>
    <subcellularLocation>
        <location evidence="1">Golgi apparatus</location>
        <location evidence="1">trans-Golgi network</location>
    </subcellularLocation>
    <subcellularLocation>
        <location evidence="1">Cytoplasmic vesicle</location>
        <location evidence="1">Clathrin-coated vesicle</location>
    </subcellularLocation>
</comment>
<dbReference type="GO" id="GO:0005769">
    <property type="term" value="C:early endosome"/>
    <property type="evidence" value="ECO:0007669"/>
    <property type="project" value="UniProtKB-SubCell"/>
</dbReference>
<name>A0A3B3ZTR8_9GOBI</name>
<feature type="compositionally biased region" description="Acidic residues" evidence="2">
    <location>
        <begin position="258"/>
        <end position="278"/>
    </location>
</feature>
<feature type="compositionally biased region" description="Basic and acidic residues" evidence="2">
    <location>
        <begin position="224"/>
        <end position="257"/>
    </location>
</feature>
<evidence type="ECO:0000259" key="3">
    <source>
        <dbReference type="SMART" id="SM00233"/>
    </source>
</evidence>
<dbReference type="Proteomes" id="UP000261520">
    <property type="component" value="Unplaced"/>
</dbReference>
<dbReference type="SMART" id="SM00233">
    <property type="entry name" value="PH"/>
    <property type="match status" value="1"/>
</dbReference>
<accession>A0A3B3ZTR8</accession>
<dbReference type="GO" id="GO:0005802">
    <property type="term" value="C:trans-Golgi network"/>
    <property type="evidence" value="ECO:0007669"/>
    <property type="project" value="UniProtKB-UniRule"/>
</dbReference>
<dbReference type="Pfam" id="PF00169">
    <property type="entry name" value="PH"/>
    <property type="match status" value="1"/>
</dbReference>
<comment type="function">
    <text evidence="1">Plays a role in endocytic trafficking. Required for receptor recycling from endosomes, both to the trans-Golgi network and the plasma membrane.</text>
</comment>
<keyword evidence="1" id="KW-0967">Endosome</keyword>
<dbReference type="Gene3D" id="2.30.29.30">
    <property type="entry name" value="Pleckstrin-homology domain (PH domain)/Phosphotyrosine-binding domain (PTB)"/>
    <property type="match status" value="1"/>
</dbReference>
<keyword evidence="5" id="KW-1185">Reference proteome</keyword>
<dbReference type="InterPro" id="IPR001849">
    <property type="entry name" value="PH_domain"/>
</dbReference>
<dbReference type="STRING" id="409849.ENSPMGP00000008093"/>
<dbReference type="GO" id="GO:0005829">
    <property type="term" value="C:cytosol"/>
    <property type="evidence" value="ECO:0007669"/>
    <property type="project" value="GOC"/>
</dbReference>
<evidence type="ECO:0000256" key="1">
    <source>
        <dbReference type="RuleBase" id="RU369082"/>
    </source>
</evidence>
<dbReference type="GO" id="GO:0001881">
    <property type="term" value="P:receptor recycling"/>
    <property type="evidence" value="ECO:0007669"/>
    <property type="project" value="UniProtKB-UniRule"/>
</dbReference>
<dbReference type="InterPro" id="IPR045188">
    <property type="entry name" value="Boi1/Boi2-like"/>
</dbReference>
<dbReference type="PANTHER" id="PTHR22902">
    <property type="entry name" value="SESQUIPEDALIAN"/>
    <property type="match status" value="1"/>
</dbReference>
<feature type="region of interest" description="Disordered" evidence="2">
    <location>
        <begin position="224"/>
        <end position="278"/>
    </location>
</feature>